<dbReference type="Gene3D" id="3.40.50.300">
    <property type="entry name" value="P-loop containing nucleotide triphosphate hydrolases"/>
    <property type="match status" value="1"/>
</dbReference>
<feature type="domain" description="AAA+ ATPase" evidence="2">
    <location>
        <begin position="156"/>
        <end position="300"/>
    </location>
</feature>
<dbReference type="Proteomes" id="UP000777265">
    <property type="component" value="Unassembled WGS sequence"/>
</dbReference>
<evidence type="ECO:0000256" key="1">
    <source>
        <dbReference type="ARBA" id="ARBA00006611"/>
    </source>
</evidence>
<dbReference type="InterPro" id="IPR003593">
    <property type="entry name" value="AAA+_ATPase"/>
</dbReference>
<dbReference type="InterPro" id="IPR050921">
    <property type="entry name" value="T4SS_GSP_E_ATPase"/>
</dbReference>
<evidence type="ECO:0000259" key="2">
    <source>
        <dbReference type="SMART" id="SM00382"/>
    </source>
</evidence>
<dbReference type="PANTHER" id="PTHR30486">
    <property type="entry name" value="TWITCHING MOTILITY PROTEIN PILT"/>
    <property type="match status" value="1"/>
</dbReference>
<dbReference type="InterPro" id="IPR001482">
    <property type="entry name" value="T2SS/T4SS_dom"/>
</dbReference>
<dbReference type="SUPFAM" id="SSF52540">
    <property type="entry name" value="P-loop containing nucleoside triphosphate hydrolases"/>
    <property type="match status" value="1"/>
</dbReference>
<reference evidence="3" key="1">
    <citation type="journal article" date="2020" name="Biotechnol. Biofuels">
        <title>New insights from the biogas microbiome by comprehensive genome-resolved metagenomics of nearly 1600 species originating from multiple anaerobic digesters.</title>
        <authorList>
            <person name="Campanaro S."/>
            <person name="Treu L."/>
            <person name="Rodriguez-R L.M."/>
            <person name="Kovalovszki A."/>
            <person name="Ziels R.M."/>
            <person name="Maus I."/>
            <person name="Zhu X."/>
            <person name="Kougias P.G."/>
            <person name="Basile A."/>
            <person name="Luo G."/>
            <person name="Schluter A."/>
            <person name="Konstantinidis K.T."/>
            <person name="Angelidaki I."/>
        </authorList>
    </citation>
    <scope>NUCLEOTIDE SEQUENCE</scope>
    <source>
        <strain evidence="3">AS06rmzACSIP_7</strain>
    </source>
</reference>
<name>A0A971M7W3_9BACT</name>
<gene>
    <name evidence="3" type="primary">trbB</name>
    <name evidence="3" type="ORF">GXY80_15575</name>
</gene>
<dbReference type="AlphaFoldDB" id="A0A971M7W3"/>
<dbReference type="CDD" id="cd01130">
    <property type="entry name" value="VirB11-like_ATPase"/>
    <property type="match status" value="1"/>
</dbReference>
<sequence>MTEPLASRSFRELNTDSSHHRLLQMLTTAMGAHITALLEDPAVVELMLNPDGHLWVDRLGTGRSDTGYTVNPADAQRVIELVASSTGSVCSGGQPMVSAELPGSGNRFQGILPPVTSTPVFTIRKKALMVFTLDDYVKDGIISEAQRDGIIEAVRQKQNILIVGGTGSGKTTLANAVLNEVSKTMDRCIIIEDTLELQCTAPDTVFLRSRDHVSMNDLLKATMRLRPDRIIVGEVRGPEALTLLKAWNTGHPGGVATVHANSARGGLTRLEQLIQEAIPTPQKALIAEAVNVVIFIERYRHSRRVKEIVEVTGFTDGEYAIRTLI</sequence>
<dbReference type="PANTHER" id="PTHR30486:SF6">
    <property type="entry name" value="TYPE IV PILUS RETRACTATION ATPASE PILT"/>
    <property type="match status" value="1"/>
</dbReference>
<evidence type="ECO:0000313" key="3">
    <source>
        <dbReference type="EMBL" id="NLW36876.1"/>
    </source>
</evidence>
<accession>A0A971M7W3</accession>
<protein>
    <submittedName>
        <fullName evidence="3">P-type conjugative transfer ATPase TrbB</fullName>
    </submittedName>
</protein>
<comment type="similarity">
    <text evidence="1">Belongs to the GSP E family.</text>
</comment>
<dbReference type="InterPro" id="IPR027417">
    <property type="entry name" value="P-loop_NTPase"/>
</dbReference>
<dbReference type="NCBIfam" id="TIGR02782">
    <property type="entry name" value="TrbB_P"/>
    <property type="match status" value="1"/>
</dbReference>
<dbReference type="SMART" id="SM00382">
    <property type="entry name" value="AAA"/>
    <property type="match status" value="1"/>
</dbReference>
<dbReference type="Pfam" id="PF00437">
    <property type="entry name" value="T2SSE"/>
    <property type="match status" value="1"/>
</dbReference>
<dbReference type="EMBL" id="JAAYEE010000315">
    <property type="protein sequence ID" value="NLW36876.1"/>
    <property type="molecule type" value="Genomic_DNA"/>
</dbReference>
<proteinExistence type="inferred from homology"/>
<dbReference type="GO" id="GO:0005524">
    <property type="term" value="F:ATP binding"/>
    <property type="evidence" value="ECO:0007669"/>
    <property type="project" value="InterPro"/>
</dbReference>
<dbReference type="GO" id="GO:0005737">
    <property type="term" value="C:cytoplasm"/>
    <property type="evidence" value="ECO:0007669"/>
    <property type="project" value="InterPro"/>
</dbReference>
<dbReference type="GO" id="GO:0016887">
    <property type="term" value="F:ATP hydrolysis activity"/>
    <property type="evidence" value="ECO:0007669"/>
    <property type="project" value="InterPro"/>
</dbReference>
<comment type="caution">
    <text evidence="3">The sequence shown here is derived from an EMBL/GenBank/DDBJ whole genome shotgun (WGS) entry which is preliminary data.</text>
</comment>
<reference evidence="3" key="2">
    <citation type="submission" date="2020-01" db="EMBL/GenBank/DDBJ databases">
        <authorList>
            <person name="Campanaro S."/>
        </authorList>
    </citation>
    <scope>NUCLEOTIDE SEQUENCE</scope>
    <source>
        <strain evidence="3">AS06rmzACSIP_7</strain>
    </source>
</reference>
<organism evidence="3 4">
    <name type="scientific">Syntrophorhabdus aromaticivorans</name>
    <dbReference type="NCBI Taxonomy" id="328301"/>
    <lineage>
        <taxon>Bacteria</taxon>
        <taxon>Pseudomonadati</taxon>
        <taxon>Thermodesulfobacteriota</taxon>
        <taxon>Syntrophorhabdia</taxon>
        <taxon>Syntrophorhabdales</taxon>
        <taxon>Syntrophorhabdaceae</taxon>
        <taxon>Syntrophorhabdus</taxon>
    </lineage>
</organism>
<evidence type="ECO:0000313" key="4">
    <source>
        <dbReference type="Proteomes" id="UP000777265"/>
    </source>
</evidence>
<dbReference type="InterPro" id="IPR014149">
    <property type="entry name" value="Conjug-transfer_TrbB"/>
</dbReference>
<dbReference type="Gene3D" id="3.30.450.90">
    <property type="match status" value="1"/>
</dbReference>